<dbReference type="Gene3D" id="1.25.10.10">
    <property type="entry name" value="Leucine-rich Repeat Variant"/>
    <property type="match status" value="2"/>
</dbReference>
<dbReference type="Proteomes" id="UP001501920">
    <property type="component" value="Chromosome 6"/>
</dbReference>
<dbReference type="OMA" id="KGTDQHV"/>
<evidence type="ECO:0000256" key="4">
    <source>
        <dbReference type="ARBA" id="ARBA00022490"/>
    </source>
</evidence>
<protein>
    <recommendedName>
        <fullName evidence="3">Armadillo repeat-containing protein 8</fullName>
    </recommendedName>
</protein>
<feature type="repeat" description="ARM" evidence="7">
    <location>
        <begin position="61"/>
        <end position="97"/>
    </location>
</feature>
<dbReference type="GO" id="GO:0034657">
    <property type="term" value="C:GID complex"/>
    <property type="evidence" value="ECO:0007669"/>
    <property type="project" value="TreeGrafter"/>
</dbReference>
<evidence type="ECO:0000313" key="8">
    <source>
        <dbReference type="Ensembl" id="ENSPNAP00000019123.1"/>
    </source>
</evidence>
<dbReference type="PANTHER" id="PTHR15651:SF7">
    <property type="entry name" value="ARMADILLO REPEAT-CONTAINING PROTEIN 8"/>
    <property type="match status" value="1"/>
</dbReference>
<keyword evidence="4" id="KW-0963">Cytoplasm</keyword>
<name>A0A3B4D6Q7_PYGNA</name>
<keyword evidence="9" id="KW-1185">Reference proteome</keyword>
<dbReference type="GO" id="GO:0005634">
    <property type="term" value="C:nucleus"/>
    <property type="evidence" value="ECO:0007669"/>
    <property type="project" value="UniProtKB-SubCell"/>
</dbReference>
<dbReference type="InterPro" id="IPR011989">
    <property type="entry name" value="ARM-like"/>
</dbReference>
<evidence type="ECO:0000256" key="6">
    <source>
        <dbReference type="ARBA" id="ARBA00023242"/>
    </source>
</evidence>
<dbReference type="SUPFAM" id="SSF48371">
    <property type="entry name" value="ARM repeat"/>
    <property type="match status" value="1"/>
</dbReference>
<evidence type="ECO:0000313" key="9">
    <source>
        <dbReference type="Proteomes" id="UP001501920"/>
    </source>
</evidence>
<dbReference type="FunFam" id="1.25.10.10:FF:000061">
    <property type="entry name" value="armadillo repeat-containing protein 8 isoform X1"/>
    <property type="match status" value="1"/>
</dbReference>
<dbReference type="FunFam" id="1.25.10.10:FF:000070">
    <property type="entry name" value="armadillo repeat-containing protein 8 isoform X1"/>
    <property type="match status" value="1"/>
</dbReference>
<dbReference type="OrthoDB" id="5559898at2759"/>
<feature type="repeat" description="ARM" evidence="7">
    <location>
        <begin position="511"/>
        <end position="553"/>
    </location>
</feature>
<evidence type="ECO:0000256" key="7">
    <source>
        <dbReference type="PROSITE-ProRule" id="PRU00259"/>
    </source>
</evidence>
<evidence type="ECO:0000256" key="1">
    <source>
        <dbReference type="ARBA" id="ARBA00004123"/>
    </source>
</evidence>
<dbReference type="AlphaFoldDB" id="A0A3B4D6Q7"/>
<keyword evidence="5" id="KW-0677">Repeat</keyword>
<dbReference type="InterPro" id="IPR038739">
    <property type="entry name" value="ARMC8/Vid28"/>
</dbReference>
<reference evidence="8 9" key="1">
    <citation type="submission" date="2020-10" db="EMBL/GenBank/DDBJ databases">
        <title>Pygocentrus nattereri (red-bellied piranha) genome, fPygNat1, primary haplotype.</title>
        <authorList>
            <person name="Myers G."/>
            <person name="Meyer A."/>
            <person name="Karagic N."/>
            <person name="Pippel M."/>
            <person name="Winkler S."/>
            <person name="Tracey A."/>
            <person name="Wood J."/>
            <person name="Formenti G."/>
            <person name="Howe K."/>
            <person name="Fedrigo O."/>
            <person name="Jarvis E.D."/>
        </authorList>
    </citation>
    <scope>NUCLEOTIDE SEQUENCE [LARGE SCALE GENOMIC DNA]</scope>
</reference>
<dbReference type="GO" id="GO:0005737">
    <property type="term" value="C:cytoplasm"/>
    <property type="evidence" value="ECO:0007669"/>
    <property type="project" value="UniProtKB-SubCell"/>
</dbReference>
<keyword evidence="6" id="KW-0539">Nucleus</keyword>
<evidence type="ECO:0000256" key="5">
    <source>
        <dbReference type="ARBA" id="ARBA00022737"/>
    </source>
</evidence>
<dbReference type="PROSITE" id="PS50176">
    <property type="entry name" value="ARM_REPEAT"/>
    <property type="match status" value="2"/>
</dbReference>
<organism evidence="8 9">
    <name type="scientific">Pygocentrus nattereri</name>
    <name type="common">Red-bellied piranha</name>
    <dbReference type="NCBI Taxonomy" id="42514"/>
    <lineage>
        <taxon>Eukaryota</taxon>
        <taxon>Metazoa</taxon>
        <taxon>Chordata</taxon>
        <taxon>Craniata</taxon>
        <taxon>Vertebrata</taxon>
        <taxon>Euteleostomi</taxon>
        <taxon>Actinopterygii</taxon>
        <taxon>Neopterygii</taxon>
        <taxon>Teleostei</taxon>
        <taxon>Ostariophysi</taxon>
        <taxon>Characiformes</taxon>
        <taxon>Characoidei</taxon>
        <taxon>Pygocentrus</taxon>
    </lineage>
</organism>
<dbReference type="RefSeq" id="XP_017558524.1">
    <property type="nucleotide sequence ID" value="XM_017703035.2"/>
</dbReference>
<dbReference type="STRING" id="42514.ENSPNAP00000019123"/>
<sequence>MACLLEAPLRISVLSEVTATSRHYVDRLFDPDPQKVLQGVIDMKNAVIGNNKQKANLIVLGAVPRLLYLLQQSSSSAELRTECAVVLGSLAMGTENNIKSLVDCHIIPALLQGLLCPDLVFIEACLRCLRTVFISPVTPVQLLYTDPTVIPHLMSLLSRSQRTQEYITQIFSHCCKTAEHQTVLFNHGAIQNIAPLLISPSYKVRMQALKCFSVLAYENTQVSMTLVNVLVDGELLSQVFVRMMQRDKPIEMQLTAAKCLTYMCRAGAIRTDDNCIVLKTLPCLVRMCSKDRLLEERVEGAETLAFLMEPDVELQRIASITDHLVAMLADYFKYPSSVSAITDIKRLDHDLKHAHELRQAAFKLYASLGSNDEDIRKKITETENMMDRIVSGLSESSIKVRLAAVRCLHSLSRSVQQLRTSFHDHAVWKPLMKLLQNAPDEVLVMASSTLCNLLLEFSPSKEPILESGVIELLCSLTQSDSPALRVNGIWALMNMAFQADQKVKVEIMRALGTEQLFRLLSDPDANVLMKTLGLLRNLLSTRPHIDQIMSSHGKQIMQAVTLILEGEHSIEVKEQTLCILANIADGNTAKELIMTNDDMLQKVKYYMGHSNVKLQLAATFCISNLVWNEEDGSQERQDKLREMGFVDILHKLTQASDPNLCDRAKTAMQQYLA</sequence>
<dbReference type="GO" id="GO:0043161">
    <property type="term" value="P:proteasome-mediated ubiquitin-dependent protein catabolic process"/>
    <property type="evidence" value="ECO:0007669"/>
    <property type="project" value="TreeGrafter"/>
</dbReference>
<dbReference type="SMART" id="SM00185">
    <property type="entry name" value="ARM"/>
    <property type="match status" value="9"/>
</dbReference>
<gene>
    <name evidence="8" type="primary">ARMC8</name>
</gene>
<accession>A0A3B4D6Q7</accession>
<proteinExistence type="predicted"/>
<dbReference type="PANTHER" id="PTHR15651">
    <property type="entry name" value="ARMADILLO REPEAT-CONTAINING PROTEIN 8"/>
    <property type="match status" value="1"/>
</dbReference>
<reference evidence="8" key="3">
    <citation type="submission" date="2025-09" db="UniProtKB">
        <authorList>
            <consortium name="Ensembl"/>
        </authorList>
    </citation>
    <scope>IDENTIFICATION</scope>
</reference>
<comment type="subcellular location">
    <subcellularLocation>
        <location evidence="2">Cytoplasm</location>
    </subcellularLocation>
    <subcellularLocation>
        <location evidence="1">Nucleus</location>
    </subcellularLocation>
</comment>
<dbReference type="Ensembl" id="ENSPNAT00000028735.2">
    <property type="protein sequence ID" value="ENSPNAP00000019123.1"/>
    <property type="gene ID" value="ENSPNAG00000025710.2"/>
</dbReference>
<evidence type="ECO:0000256" key="3">
    <source>
        <dbReference type="ARBA" id="ARBA00013746"/>
    </source>
</evidence>
<reference evidence="8" key="2">
    <citation type="submission" date="2025-08" db="UniProtKB">
        <authorList>
            <consortium name="Ensembl"/>
        </authorList>
    </citation>
    <scope>IDENTIFICATION</scope>
</reference>
<dbReference type="InterPro" id="IPR016024">
    <property type="entry name" value="ARM-type_fold"/>
</dbReference>
<dbReference type="GeneTree" id="ENSGT00390000003033"/>
<dbReference type="InterPro" id="IPR000225">
    <property type="entry name" value="Armadillo"/>
</dbReference>
<dbReference type="GeneID" id="108430506"/>
<evidence type="ECO:0000256" key="2">
    <source>
        <dbReference type="ARBA" id="ARBA00004496"/>
    </source>
</evidence>
<dbReference type="Pfam" id="PF00514">
    <property type="entry name" value="Arm"/>
    <property type="match status" value="1"/>
</dbReference>
<dbReference type="CTD" id="25852"/>